<sequence length="316" mass="36262">MGNQAEQPQQDGFPQFVRLPCEIQDMIFAEAIRHPNIHIVKASRVLVHDNYNANWGLSFSPVPRRQDKSAYRWVADLAAVSRRAHAAVLRATRSSQDKLPFKTAGARFNSDEDLVLVEFPTSRSPTLGFFHPLDQLPGCIFDSLRLGKLALFGMVQKVALKHAWRHPTAHERNCNFRCRVHHHFHHTHNAWRMCPREVFGFLNCLPKLREVYIILEPHSSRDQQRMLTVYIKNFYTCEPPLRHSQTPFLSASQLHVITNVPVSHAEQCRLPAPPGSPSPCFMRLRAPTSSWTRRCATNGTRTCRISGRSFWTTKAR</sequence>
<gene>
    <name evidence="2" type="ORF">B0T15DRAFT_397751</name>
</gene>
<reference evidence="2" key="1">
    <citation type="journal article" date="2023" name="Mol. Phylogenet. Evol.">
        <title>Genome-scale phylogeny and comparative genomics of the fungal order Sordariales.</title>
        <authorList>
            <person name="Hensen N."/>
            <person name="Bonometti L."/>
            <person name="Westerberg I."/>
            <person name="Brannstrom I.O."/>
            <person name="Guillou S."/>
            <person name="Cros-Aarteil S."/>
            <person name="Calhoun S."/>
            <person name="Haridas S."/>
            <person name="Kuo A."/>
            <person name="Mondo S."/>
            <person name="Pangilinan J."/>
            <person name="Riley R."/>
            <person name="LaButti K."/>
            <person name="Andreopoulos B."/>
            <person name="Lipzen A."/>
            <person name="Chen C."/>
            <person name="Yan M."/>
            <person name="Daum C."/>
            <person name="Ng V."/>
            <person name="Clum A."/>
            <person name="Steindorff A."/>
            <person name="Ohm R.A."/>
            <person name="Martin F."/>
            <person name="Silar P."/>
            <person name="Natvig D.O."/>
            <person name="Lalanne C."/>
            <person name="Gautier V."/>
            <person name="Ament-Velasquez S.L."/>
            <person name="Kruys A."/>
            <person name="Hutchinson M.I."/>
            <person name="Powell A.J."/>
            <person name="Barry K."/>
            <person name="Miller A.N."/>
            <person name="Grigoriev I.V."/>
            <person name="Debuchy R."/>
            <person name="Gladieux P."/>
            <person name="Hiltunen Thoren M."/>
            <person name="Johannesson H."/>
        </authorList>
    </citation>
    <scope>NUCLEOTIDE SEQUENCE</scope>
    <source>
        <strain evidence="2">CBS 333.67</strain>
    </source>
</reference>
<comment type="caution">
    <text evidence="2">The sequence shown here is derived from an EMBL/GenBank/DDBJ whole genome shotgun (WGS) entry which is preliminary data.</text>
</comment>
<dbReference type="Pfam" id="PF20150">
    <property type="entry name" value="2EXR"/>
    <property type="match status" value="1"/>
</dbReference>
<organism evidence="2 3">
    <name type="scientific">Chaetomium strumarium</name>
    <dbReference type="NCBI Taxonomy" id="1170767"/>
    <lineage>
        <taxon>Eukaryota</taxon>
        <taxon>Fungi</taxon>
        <taxon>Dikarya</taxon>
        <taxon>Ascomycota</taxon>
        <taxon>Pezizomycotina</taxon>
        <taxon>Sordariomycetes</taxon>
        <taxon>Sordariomycetidae</taxon>
        <taxon>Sordariales</taxon>
        <taxon>Chaetomiaceae</taxon>
        <taxon>Chaetomium</taxon>
    </lineage>
</organism>
<proteinExistence type="predicted"/>
<dbReference type="GeneID" id="87883749"/>
<feature type="domain" description="2EXR" evidence="1">
    <location>
        <begin position="13"/>
        <end position="114"/>
    </location>
</feature>
<evidence type="ECO:0000259" key="1">
    <source>
        <dbReference type="Pfam" id="PF20150"/>
    </source>
</evidence>
<dbReference type="EMBL" id="JAUDZG010000004">
    <property type="protein sequence ID" value="KAK3305622.1"/>
    <property type="molecule type" value="Genomic_DNA"/>
</dbReference>
<dbReference type="AlphaFoldDB" id="A0AAJ0GT50"/>
<name>A0AAJ0GT50_9PEZI</name>
<protein>
    <recommendedName>
        <fullName evidence="1">2EXR domain-containing protein</fullName>
    </recommendedName>
</protein>
<accession>A0AAJ0GT50</accession>
<dbReference type="InterPro" id="IPR045518">
    <property type="entry name" value="2EXR"/>
</dbReference>
<dbReference type="RefSeq" id="XP_062721402.1">
    <property type="nucleotide sequence ID" value="XM_062864920.1"/>
</dbReference>
<evidence type="ECO:0000313" key="2">
    <source>
        <dbReference type="EMBL" id="KAK3305622.1"/>
    </source>
</evidence>
<evidence type="ECO:0000313" key="3">
    <source>
        <dbReference type="Proteomes" id="UP001273166"/>
    </source>
</evidence>
<reference evidence="2" key="2">
    <citation type="submission" date="2023-06" db="EMBL/GenBank/DDBJ databases">
        <authorList>
            <consortium name="Lawrence Berkeley National Laboratory"/>
            <person name="Mondo S.J."/>
            <person name="Hensen N."/>
            <person name="Bonometti L."/>
            <person name="Westerberg I."/>
            <person name="Brannstrom I.O."/>
            <person name="Guillou S."/>
            <person name="Cros-Aarteil S."/>
            <person name="Calhoun S."/>
            <person name="Haridas S."/>
            <person name="Kuo A."/>
            <person name="Pangilinan J."/>
            <person name="Riley R."/>
            <person name="Labutti K."/>
            <person name="Andreopoulos B."/>
            <person name="Lipzen A."/>
            <person name="Chen C."/>
            <person name="Yanf M."/>
            <person name="Daum C."/>
            <person name="Ng V."/>
            <person name="Clum A."/>
            <person name="Steindorff A."/>
            <person name="Ohm R."/>
            <person name="Martin F."/>
            <person name="Silar P."/>
            <person name="Natvig D."/>
            <person name="Lalanne C."/>
            <person name="Gautier V."/>
            <person name="Ament-Velasquez S.L."/>
            <person name="Kruys A."/>
            <person name="Hutchinson M.I."/>
            <person name="Powell A.J."/>
            <person name="Barry K."/>
            <person name="Miller A.N."/>
            <person name="Grigoriev I.V."/>
            <person name="Debuchy R."/>
            <person name="Gladieux P."/>
            <person name="Thoren M.H."/>
            <person name="Johannesson H."/>
        </authorList>
    </citation>
    <scope>NUCLEOTIDE SEQUENCE</scope>
    <source>
        <strain evidence="2">CBS 333.67</strain>
    </source>
</reference>
<dbReference type="Proteomes" id="UP001273166">
    <property type="component" value="Unassembled WGS sequence"/>
</dbReference>
<keyword evidence="3" id="KW-1185">Reference proteome</keyword>